<sequence>MYASTVKKLHDLSAIHLGEGDLERLREVVDRHAAGRDAAAAAQLEAELDRAVILPAGALPRDLVAMGSRVVFEDETGKRRDVQLVYPWEADPPRGRISVLAPVGAALLGLSVGQSIDWPLPGGRNAALTIVAVAQDGGSNDMNPLAD</sequence>
<evidence type="ECO:0000259" key="2">
    <source>
        <dbReference type="Pfam" id="PF14760"/>
    </source>
</evidence>
<dbReference type="Gene3D" id="3.10.50.30">
    <property type="entry name" value="Transcription elongation factor, GreA/GreB, C-terminal domain"/>
    <property type="match status" value="1"/>
</dbReference>
<dbReference type="GO" id="GO:0016301">
    <property type="term" value="F:kinase activity"/>
    <property type="evidence" value="ECO:0007669"/>
    <property type="project" value="UniProtKB-KW"/>
</dbReference>
<comment type="caution">
    <text evidence="3">The sequence shown here is derived from an EMBL/GenBank/DDBJ whole genome shotgun (WGS) entry which is preliminary data.</text>
</comment>
<evidence type="ECO:0000313" key="4">
    <source>
        <dbReference type="Proteomes" id="UP000503640"/>
    </source>
</evidence>
<reference evidence="4" key="1">
    <citation type="journal article" date="2020" name="Appl. Environ. Microbiol.">
        <title>Diazotrophic Anaeromyxobacter Isolates from Soils.</title>
        <authorList>
            <person name="Masuda Y."/>
            <person name="Yamanaka H."/>
            <person name="Xu Z.X."/>
            <person name="Shiratori Y."/>
            <person name="Aono T."/>
            <person name="Amachi S."/>
            <person name="Senoo K."/>
            <person name="Itoh H."/>
        </authorList>
    </citation>
    <scope>NUCLEOTIDE SEQUENCE [LARGE SCALE GENOMIC DNA]</scope>
    <source>
        <strain evidence="4">R267</strain>
    </source>
</reference>
<dbReference type="AlphaFoldDB" id="A0A7I9VPX8"/>
<gene>
    <name evidence="3" type="primary">rnk</name>
    <name evidence="3" type="ORF">AMYX_31520</name>
</gene>
<proteinExistence type="predicted"/>
<accession>A0A7I9VPX8</accession>
<dbReference type="EMBL" id="BJTG01000007">
    <property type="protein sequence ID" value="GEJ58411.1"/>
    <property type="molecule type" value="Genomic_DNA"/>
</dbReference>
<evidence type="ECO:0000259" key="1">
    <source>
        <dbReference type="Pfam" id="PF01272"/>
    </source>
</evidence>
<dbReference type="InterPro" id="IPR036953">
    <property type="entry name" value="GreA/GreB_C_sf"/>
</dbReference>
<keyword evidence="4" id="KW-1185">Reference proteome</keyword>
<feature type="domain" description="Transcription elongation factor GreA/GreB C-terminal" evidence="1">
    <location>
        <begin position="60"/>
        <end position="134"/>
    </location>
</feature>
<dbReference type="PANTHER" id="PTHR30437">
    <property type="entry name" value="TRANSCRIPTION ELONGATION FACTOR GREA"/>
    <property type="match status" value="1"/>
</dbReference>
<feature type="domain" description="Regulator of nucleoside diphosphate kinase N-terminal" evidence="2">
    <location>
        <begin position="15"/>
        <end position="53"/>
    </location>
</feature>
<dbReference type="PANTHER" id="PTHR30437:SF5">
    <property type="entry name" value="REGULATOR OF NUCLEOSIDE DIPHOSPHATE KINASE"/>
    <property type="match status" value="1"/>
</dbReference>
<dbReference type="GO" id="GO:0032784">
    <property type="term" value="P:regulation of DNA-templated transcription elongation"/>
    <property type="evidence" value="ECO:0007669"/>
    <property type="project" value="InterPro"/>
</dbReference>
<dbReference type="InterPro" id="IPR029462">
    <property type="entry name" value="Rnk_N"/>
</dbReference>
<dbReference type="InterPro" id="IPR001437">
    <property type="entry name" value="Tscrpt_elong_fac_GreA/B_C"/>
</dbReference>
<dbReference type="GO" id="GO:0003677">
    <property type="term" value="F:DNA binding"/>
    <property type="evidence" value="ECO:0007669"/>
    <property type="project" value="InterPro"/>
</dbReference>
<dbReference type="GO" id="GO:0070063">
    <property type="term" value="F:RNA polymerase binding"/>
    <property type="evidence" value="ECO:0007669"/>
    <property type="project" value="InterPro"/>
</dbReference>
<evidence type="ECO:0000313" key="3">
    <source>
        <dbReference type="EMBL" id="GEJ58411.1"/>
    </source>
</evidence>
<dbReference type="GO" id="GO:0006354">
    <property type="term" value="P:DNA-templated transcription elongation"/>
    <property type="evidence" value="ECO:0007669"/>
    <property type="project" value="TreeGrafter"/>
</dbReference>
<keyword evidence="3" id="KW-0808">Transferase</keyword>
<name>A0A7I9VPX8_9BACT</name>
<protein>
    <submittedName>
        <fullName evidence="3">Regulator of nucleoside diphosphate kinase</fullName>
    </submittedName>
</protein>
<dbReference type="Pfam" id="PF01272">
    <property type="entry name" value="GreA_GreB"/>
    <property type="match status" value="1"/>
</dbReference>
<dbReference type="Proteomes" id="UP000503640">
    <property type="component" value="Unassembled WGS sequence"/>
</dbReference>
<keyword evidence="3" id="KW-0418">Kinase</keyword>
<dbReference type="InterPro" id="IPR023459">
    <property type="entry name" value="Tscrpt_elong_fac_GreA/B_fam"/>
</dbReference>
<dbReference type="Pfam" id="PF14760">
    <property type="entry name" value="Rnk_N"/>
    <property type="match status" value="1"/>
</dbReference>
<dbReference type="RefSeq" id="WP_176066924.1">
    <property type="nucleotide sequence ID" value="NZ_BJTG01000007.1"/>
</dbReference>
<dbReference type="NCBIfam" id="NF004396">
    <property type="entry name" value="PRK05753.1"/>
    <property type="match status" value="1"/>
</dbReference>
<dbReference type="SUPFAM" id="SSF54534">
    <property type="entry name" value="FKBP-like"/>
    <property type="match status" value="1"/>
</dbReference>
<organism evidence="3 4">
    <name type="scientific">Anaeromyxobacter diazotrophicus</name>
    <dbReference type="NCBI Taxonomy" id="2590199"/>
    <lineage>
        <taxon>Bacteria</taxon>
        <taxon>Pseudomonadati</taxon>
        <taxon>Myxococcota</taxon>
        <taxon>Myxococcia</taxon>
        <taxon>Myxococcales</taxon>
        <taxon>Cystobacterineae</taxon>
        <taxon>Anaeromyxobacteraceae</taxon>
        <taxon>Anaeromyxobacter</taxon>
    </lineage>
</organism>